<dbReference type="InterPro" id="IPR009056">
    <property type="entry name" value="Cyt_c-like_dom"/>
</dbReference>
<keyword evidence="11 15" id="KW-0408">Iron</keyword>
<comment type="function">
    <text evidence="14 17">Subunits I and II form the functional core of the enzyme complex. Electrons originating in cytochrome c are transferred via heme a and Cu(A) to the binuclear center formed by heme a3 and Cu(B).</text>
</comment>
<sequence length="432" mass="47135">MARRGAVGVGPRRGQAAARSRRRGVALLAMLVAIGFTLSACGDTNPYSHISPRTETADDIQFLYKIVFWAAVIVFVLVQFFIAYTALRFRKSNIADTADRPEQIHGNKTLELTWTIVPAIVLLVILIPTITTLYEFDAEADEVDEGGMIVDVYAKHWWWEIHYPDALGNPTNVQNPEGEEPPGIVTANEVRVPVGKEVVFRLHSNNVIHSFWVPQLTGKMDVIPGHNNRLAMTPREPGTYYGECTEFCGEQHAWMRFTVVAEPQESFDAWVAAWNAPPDQAAAAAANTGDVAIAPSSFGLCIGCHRVNGVDQLLRPNGEPGPIPPHVAGIGGLYNQGPNLTLFGCRDYFAGGVMKNTPENLRQWLYDPASVKSGNLMSTVIQRGTLPPEQIEELTNWLGSLKLPGGTCPADAGQDPGDARIQDAPTTETETP</sequence>
<keyword evidence="13 19" id="KW-0472">Membrane</keyword>
<dbReference type="NCBIfam" id="TIGR02866">
    <property type="entry name" value="CoxB"/>
    <property type="match status" value="1"/>
</dbReference>
<evidence type="ECO:0000256" key="6">
    <source>
        <dbReference type="ARBA" id="ARBA00022692"/>
    </source>
</evidence>
<evidence type="ECO:0000256" key="5">
    <source>
        <dbReference type="ARBA" id="ARBA00022660"/>
    </source>
</evidence>
<reference evidence="23" key="1">
    <citation type="submission" date="2020-02" db="EMBL/GenBank/DDBJ databases">
        <authorList>
            <person name="Meier V. D."/>
        </authorList>
    </citation>
    <scope>NUCLEOTIDE SEQUENCE</scope>
    <source>
        <strain evidence="23">AVDCRST_MAG73</strain>
    </source>
</reference>
<evidence type="ECO:0000259" key="20">
    <source>
        <dbReference type="PROSITE" id="PS50857"/>
    </source>
</evidence>
<organism evidence="23">
    <name type="scientific">uncultured Thermomicrobiales bacterium</name>
    <dbReference type="NCBI Taxonomy" id="1645740"/>
    <lineage>
        <taxon>Bacteria</taxon>
        <taxon>Pseudomonadati</taxon>
        <taxon>Thermomicrobiota</taxon>
        <taxon>Thermomicrobia</taxon>
        <taxon>Thermomicrobiales</taxon>
        <taxon>environmental samples</taxon>
    </lineage>
</organism>
<dbReference type="CDD" id="cd04213">
    <property type="entry name" value="CuRO_CcO_Caa3_II"/>
    <property type="match status" value="1"/>
</dbReference>
<evidence type="ECO:0000256" key="19">
    <source>
        <dbReference type="SAM" id="Phobius"/>
    </source>
</evidence>
<dbReference type="PANTHER" id="PTHR22888:SF9">
    <property type="entry name" value="CYTOCHROME C OXIDASE SUBUNIT 2"/>
    <property type="match status" value="1"/>
</dbReference>
<dbReference type="PRINTS" id="PR01166">
    <property type="entry name" value="CYCOXIDASEII"/>
</dbReference>
<evidence type="ECO:0000256" key="18">
    <source>
        <dbReference type="SAM" id="MobiDB-lite"/>
    </source>
</evidence>
<dbReference type="InterPro" id="IPR002429">
    <property type="entry name" value="CcO_II-like_C"/>
</dbReference>
<evidence type="ECO:0000259" key="21">
    <source>
        <dbReference type="PROSITE" id="PS50999"/>
    </source>
</evidence>
<feature type="domain" description="Cytochrome c" evidence="22">
    <location>
        <begin position="289"/>
        <end position="402"/>
    </location>
</feature>
<dbReference type="InterPro" id="IPR014222">
    <property type="entry name" value="Cyt_c_oxidase_su2"/>
</dbReference>
<keyword evidence="4 15" id="KW-0349">Heme</keyword>
<evidence type="ECO:0000256" key="8">
    <source>
        <dbReference type="ARBA" id="ARBA00022967"/>
    </source>
</evidence>
<dbReference type="PROSITE" id="PS51007">
    <property type="entry name" value="CYTC"/>
    <property type="match status" value="1"/>
</dbReference>
<comment type="cofactor">
    <cofactor evidence="17">
        <name>Cu cation</name>
        <dbReference type="ChEBI" id="CHEBI:23378"/>
    </cofactor>
    <text evidence="17">Binds a copper A center.</text>
</comment>
<evidence type="ECO:0000256" key="14">
    <source>
        <dbReference type="ARBA" id="ARBA00024688"/>
    </source>
</evidence>
<keyword evidence="8" id="KW-1278">Translocase</keyword>
<gene>
    <name evidence="23" type="ORF">AVDCRST_MAG73-3307</name>
</gene>
<comment type="catalytic activity">
    <reaction evidence="17">
        <text>4 Fe(II)-[cytochrome c] + O2 + 8 H(+)(in) = 4 Fe(III)-[cytochrome c] + 2 H2O + 4 H(+)(out)</text>
        <dbReference type="Rhea" id="RHEA:11436"/>
        <dbReference type="Rhea" id="RHEA-COMP:10350"/>
        <dbReference type="Rhea" id="RHEA-COMP:14399"/>
        <dbReference type="ChEBI" id="CHEBI:15377"/>
        <dbReference type="ChEBI" id="CHEBI:15378"/>
        <dbReference type="ChEBI" id="CHEBI:15379"/>
        <dbReference type="ChEBI" id="CHEBI:29033"/>
        <dbReference type="ChEBI" id="CHEBI:29034"/>
        <dbReference type="EC" id="7.1.1.9"/>
    </reaction>
</comment>
<evidence type="ECO:0000256" key="15">
    <source>
        <dbReference type="PROSITE-ProRule" id="PRU00433"/>
    </source>
</evidence>
<evidence type="ECO:0000256" key="11">
    <source>
        <dbReference type="ARBA" id="ARBA00023004"/>
    </source>
</evidence>
<dbReference type="Pfam" id="PF02790">
    <property type="entry name" value="COX2_TM"/>
    <property type="match status" value="1"/>
</dbReference>
<dbReference type="InterPro" id="IPR045187">
    <property type="entry name" value="CcO_II"/>
</dbReference>
<dbReference type="SUPFAM" id="SSF46626">
    <property type="entry name" value="Cytochrome c"/>
    <property type="match status" value="1"/>
</dbReference>
<accession>A0A6J4UQT6</accession>
<dbReference type="InterPro" id="IPR011759">
    <property type="entry name" value="Cyt_c_oxidase_su2_TM_dom"/>
</dbReference>
<dbReference type="GO" id="GO:0042773">
    <property type="term" value="P:ATP synthesis coupled electron transport"/>
    <property type="evidence" value="ECO:0007669"/>
    <property type="project" value="TreeGrafter"/>
</dbReference>
<dbReference type="Gene3D" id="1.10.287.90">
    <property type="match status" value="1"/>
</dbReference>
<evidence type="ECO:0000256" key="17">
    <source>
        <dbReference type="RuleBase" id="RU004024"/>
    </source>
</evidence>
<evidence type="ECO:0000256" key="1">
    <source>
        <dbReference type="ARBA" id="ARBA00004141"/>
    </source>
</evidence>
<evidence type="ECO:0000313" key="23">
    <source>
        <dbReference type="EMBL" id="CAA9556269.1"/>
    </source>
</evidence>
<feature type="transmembrane region" description="Helical" evidence="19">
    <location>
        <begin position="66"/>
        <end position="87"/>
    </location>
</feature>
<feature type="transmembrane region" description="Helical" evidence="19">
    <location>
        <begin position="112"/>
        <end position="134"/>
    </location>
</feature>
<keyword evidence="5 16" id="KW-0679">Respiratory chain</keyword>
<evidence type="ECO:0000256" key="10">
    <source>
        <dbReference type="ARBA" id="ARBA00022989"/>
    </source>
</evidence>
<dbReference type="GO" id="GO:0005507">
    <property type="term" value="F:copper ion binding"/>
    <property type="evidence" value="ECO:0007669"/>
    <property type="project" value="InterPro"/>
</dbReference>
<keyword evidence="10 19" id="KW-1133">Transmembrane helix</keyword>
<comment type="similarity">
    <text evidence="2 16">Belongs to the cytochrome c oxidase subunit 2 family.</text>
</comment>
<evidence type="ECO:0000256" key="13">
    <source>
        <dbReference type="ARBA" id="ARBA00023136"/>
    </source>
</evidence>
<dbReference type="Gene3D" id="2.60.40.420">
    <property type="entry name" value="Cupredoxins - blue copper proteins"/>
    <property type="match status" value="1"/>
</dbReference>
<feature type="region of interest" description="Disordered" evidence="18">
    <location>
        <begin position="405"/>
        <end position="432"/>
    </location>
</feature>
<evidence type="ECO:0000256" key="4">
    <source>
        <dbReference type="ARBA" id="ARBA00022617"/>
    </source>
</evidence>
<evidence type="ECO:0000256" key="16">
    <source>
        <dbReference type="RuleBase" id="RU000456"/>
    </source>
</evidence>
<dbReference type="Pfam" id="PF00116">
    <property type="entry name" value="COX2"/>
    <property type="match status" value="1"/>
</dbReference>
<proteinExistence type="inferred from homology"/>
<dbReference type="InterPro" id="IPR008972">
    <property type="entry name" value="Cupredoxin"/>
</dbReference>
<dbReference type="InterPro" id="IPR001505">
    <property type="entry name" value="Copper_CuA"/>
</dbReference>
<keyword evidence="7 15" id="KW-0479">Metal-binding</keyword>
<dbReference type="GO" id="GO:0020037">
    <property type="term" value="F:heme binding"/>
    <property type="evidence" value="ECO:0007669"/>
    <property type="project" value="InterPro"/>
</dbReference>
<dbReference type="GO" id="GO:0016491">
    <property type="term" value="F:oxidoreductase activity"/>
    <property type="evidence" value="ECO:0007669"/>
    <property type="project" value="UniProtKB-KW"/>
</dbReference>
<comment type="subcellular location">
    <subcellularLocation>
        <location evidence="16">Cell membrane</location>
        <topology evidence="16">Multi-pass membrane protein</topology>
    </subcellularLocation>
    <subcellularLocation>
        <location evidence="1">Membrane</location>
        <topology evidence="1">Multi-pass membrane protein</topology>
    </subcellularLocation>
</comment>
<dbReference type="InterPro" id="IPR034236">
    <property type="entry name" value="CuRO_CcO_Caa3_II"/>
</dbReference>
<dbReference type="SUPFAM" id="SSF81464">
    <property type="entry name" value="Cytochrome c oxidase subunit II-like, transmembrane region"/>
    <property type="match status" value="1"/>
</dbReference>
<evidence type="ECO:0000256" key="7">
    <source>
        <dbReference type="ARBA" id="ARBA00022723"/>
    </source>
</evidence>
<evidence type="ECO:0000259" key="22">
    <source>
        <dbReference type="PROSITE" id="PS51007"/>
    </source>
</evidence>
<dbReference type="PROSITE" id="PS00078">
    <property type="entry name" value="COX2"/>
    <property type="match status" value="1"/>
</dbReference>
<protein>
    <recommendedName>
        <fullName evidence="17">Cytochrome c oxidase subunit 2</fullName>
        <ecNumber evidence="17">7.1.1.9</ecNumber>
    </recommendedName>
</protein>
<keyword evidence="3 16" id="KW-0813">Transport</keyword>
<evidence type="ECO:0000256" key="3">
    <source>
        <dbReference type="ARBA" id="ARBA00022448"/>
    </source>
</evidence>
<keyword evidence="9 16" id="KW-0249">Electron transport</keyword>
<dbReference type="InterPro" id="IPR036257">
    <property type="entry name" value="Cyt_c_oxidase_su2_TM_sf"/>
</dbReference>
<feature type="domain" description="Cytochrome oxidase subunit II transmembrane region profile" evidence="21">
    <location>
        <begin position="41"/>
        <end position="140"/>
    </location>
</feature>
<keyword evidence="6 16" id="KW-0812">Transmembrane</keyword>
<dbReference type="GO" id="GO:0005886">
    <property type="term" value="C:plasma membrane"/>
    <property type="evidence" value="ECO:0007669"/>
    <property type="project" value="UniProtKB-SubCell"/>
</dbReference>
<feature type="domain" description="Cytochrome oxidase subunit II copper A binding" evidence="20">
    <location>
        <begin position="145"/>
        <end position="273"/>
    </location>
</feature>
<dbReference type="GO" id="GO:0004129">
    <property type="term" value="F:cytochrome-c oxidase activity"/>
    <property type="evidence" value="ECO:0007669"/>
    <property type="project" value="UniProtKB-EC"/>
</dbReference>
<evidence type="ECO:0000256" key="12">
    <source>
        <dbReference type="ARBA" id="ARBA00023008"/>
    </source>
</evidence>
<dbReference type="PROSITE" id="PS50857">
    <property type="entry name" value="COX2_CUA"/>
    <property type="match status" value="1"/>
</dbReference>
<evidence type="ECO:0000256" key="9">
    <source>
        <dbReference type="ARBA" id="ARBA00022982"/>
    </source>
</evidence>
<dbReference type="AlphaFoldDB" id="A0A6J4UQT6"/>
<name>A0A6J4UQT6_9BACT</name>
<keyword evidence="12 17" id="KW-0186">Copper</keyword>
<evidence type="ECO:0000256" key="2">
    <source>
        <dbReference type="ARBA" id="ARBA00007866"/>
    </source>
</evidence>
<dbReference type="InterPro" id="IPR036909">
    <property type="entry name" value="Cyt_c-like_dom_sf"/>
</dbReference>
<dbReference type="EC" id="7.1.1.9" evidence="17"/>
<dbReference type="EMBL" id="CADCWE010000219">
    <property type="protein sequence ID" value="CAA9556269.1"/>
    <property type="molecule type" value="Genomic_DNA"/>
</dbReference>
<keyword evidence="23" id="KW-0560">Oxidoreductase</keyword>
<dbReference type="PANTHER" id="PTHR22888">
    <property type="entry name" value="CYTOCHROME C OXIDASE, SUBUNIT II"/>
    <property type="match status" value="1"/>
</dbReference>
<dbReference type="PROSITE" id="PS50999">
    <property type="entry name" value="COX2_TM"/>
    <property type="match status" value="1"/>
</dbReference>
<dbReference type="SUPFAM" id="SSF49503">
    <property type="entry name" value="Cupredoxins"/>
    <property type="match status" value="1"/>
</dbReference>